<dbReference type="SUPFAM" id="SSF46894">
    <property type="entry name" value="C-terminal effector domain of the bipartite response regulators"/>
    <property type="match status" value="1"/>
</dbReference>
<evidence type="ECO:0000256" key="2">
    <source>
        <dbReference type="ARBA" id="ARBA00023125"/>
    </source>
</evidence>
<accession>A0A367GRP5</accession>
<protein>
    <submittedName>
        <fullName evidence="5">LuxR family transcriptional regulator</fullName>
    </submittedName>
</protein>
<dbReference type="RefSeq" id="WP_114003957.1">
    <property type="nucleotide sequence ID" value="NZ_QGDC01000002.1"/>
</dbReference>
<dbReference type="Gene3D" id="1.10.10.10">
    <property type="entry name" value="Winged helix-like DNA-binding domain superfamily/Winged helix DNA-binding domain"/>
    <property type="match status" value="1"/>
</dbReference>
<keyword evidence="6" id="KW-1185">Reference proteome</keyword>
<keyword evidence="1" id="KW-0805">Transcription regulation</keyword>
<evidence type="ECO:0000256" key="3">
    <source>
        <dbReference type="ARBA" id="ARBA00023163"/>
    </source>
</evidence>
<gene>
    <name evidence="5" type="ORF">DJ568_03985</name>
</gene>
<dbReference type="AlphaFoldDB" id="A0A367GRP5"/>
<organism evidence="5 6">
    <name type="scientific">Mucilaginibacter hurinus</name>
    <dbReference type="NCBI Taxonomy" id="2201324"/>
    <lineage>
        <taxon>Bacteria</taxon>
        <taxon>Pseudomonadati</taxon>
        <taxon>Bacteroidota</taxon>
        <taxon>Sphingobacteriia</taxon>
        <taxon>Sphingobacteriales</taxon>
        <taxon>Sphingobacteriaceae</taxon>
        <taxon>Mucilaginibacter</taxon>
    </lineage>
</organism>
<keyword evidence="2" id="KW-0238">DNA-binding</keyword>
<feature type="domain" description="HTH luxR-type" evidence="4">
    <location>
        <begin position="155"/>
        <end position="220"/>
    </location>
</feature>
<sequence length="222" mass="25551">MNLTLKAIKKIDDFAPYAEQMPGVVIIHHVGNFNVVYMTSNGLQQLGVTLDELQQMGTEYYPRFFNIEDYETFIPKMENLLKKNDPTQSFSYFQQVKIVGKTGWTWHISSTRIFMQDDDGKPFLSITTAIPIDRMKHIEAKAERLLKENTFLRKNSKAFSSLSKREQIILKLVAIGKSSPEIAQELFISPETVQTHRRNIKQKLGISTGYEFTEYASAFDLI</sequence>
<dbReference type="PROSITE" id="PS50043">
    <property type="entry name" value="HTH_LUXR_2"/>
    <property type="match status" value="1"/>
</dbReference>
<dbReference type="GO" id="GO:0006355">
    <property type="term" value="P:regulation of DNA-templated transcription"/>
    <property type="evidence" value="ECO:0007669"/>
    <property type="project" value="InterPro"/>
</dbReference>
<reference evidence="5 6" key="1">
    <citation type="submission" date="2018-05" db="EMBL/GenBank/DDBJ databases">
        <title>Mucilaginibacter hurinus sp. nov., isolated from briquette warehouse soil.</title>
        <authorList>
            <person name="Choi L."/>
        </authorList>
    </citation>
    <scope>NUCLEOTIDE SEQUENCE [LARGE SCALE GENOMIC DNA]</scope>
    <source>
        <strain evidence="5 6">ZR32</strain>
    </source>
</reference>
<dbReference type="InterPro" id="IPR000792">
    <property type="entry name" value="Tscrpt_reg_LuxR_C"/>
</dbReference>
<dbReference type="Gene3D" id="3.30.450.20">
    <property type="entry name" value="PAS domain"/>
    <property type="match status" value="1"/>
</dbReference>
<proteinExistence type="predicted"/>
<dbReference type="Pfam" id="PF00196">
    <property type="entry name" value="GerE"/>
    <property type="match status" value="1"/>
</dbReference>
<keyword evidence="3" id="KW-0804">Transcription</keyword>
<dbReference type="PRINTS" id="PR00038">
    <property type="entry name" value="HTHLUXR"/>
</dbReference>
<dbReference type="EMBL" id="QGDC01000002">
    <property type="protein sequence ID" value="RCH55920.1"/>
    <property type="molecule type" value="Genomic_DNA"/>
</dbReference>
<dbReference type="Proteomes" id="UP000253209">
    <property type="component" value="Unassembled WGS sequence"/>
</dbReference>
<dbReference type="CDD" id="cd06170">
    <property type="entry name" value="LuxR_C_like"/>
    <property type="match status" value="1"/>
</dbReference>
<name>A0A367GRP5_9SPHI</name>
<dbReference type="SMART" id="SM00421">
    <property type="entry name" value="HTH_LUXR"/>
    <property type="match status" value="1"/>
</dbReference>
<dbReference type="PROSITE" id="PS00622">
    <property type="entry name" value="HTH_LUXR_1"/>
    <property type="match status" value="1"/>
</dbReference>
<dbReference type="InterPro" id="IPR016032">
    <property type="entry name" value="Sig_transdc_resp-reg_C-effctor"/>
</dbReference>
<dbReference type="OrthoDB" id="965844at2"/>
<evidence type="ECO:0000313" key="6">
    <source>
        <dbReference type="Proteomes" id="UP000253209"/>
    </source>
</evidence>
<dbReference type="GO" id="GO:0003677">
    <property type="term" value="F:DNA binding"/>
    <property type="evidence" value="ECO:0007669"/>
    <property type="project" value="UniProtKB-KW"/>
</dbReference>
<evidence type="ECO:0000313" key="5">
    <source>
        <dbReference type="EMBL" id="RCH55920.1"/>
    </source>
</evidence>
<evidence type="ECO:0000256" key="1">
    <source>
        <dbReference type="ARBA" id="ARBA00023015"/>
    </source>
</evidence>
<dbReference type="InterPro" id="IPR035965">
    <property type="entry name" value="PAS-like_dom_sf"/>
</dbReference>
<evidence type="ECO:0000259" key="4">
    <source>
        <dbReference type="PROSITE" id="PS50043"/>
    </source>
</evidence>
<dbReference type="PANTHER" id="PTHR44688">
    <property type="entry name" value="DNA-BINDING TRANSCRIPTIONAL ACTIVATOR DEVR_DOSR"/>
    <property type="match status" value="1"/>
</dbReference>
<comment type="caution">
    <text evidence="5">The sequence shown here is derived from an EMBL/GenBank/DDBJ whole genome shotgun (WGS) entry which is preliminary data.</text>
</comment>
<dbReference type="InterPro" id="IPR036388">
    <property type="entry name" value="WH-like_DNA-bd_sf"/>
</dbReference>
<dbReference type="PANTHER" id="PTHR44688:SF16">
    <property type="entry name" value="DNA-BINDING TRANSCRIPTIONAL ACTIVATOR DEVR_DOSR"/>
    <property type="match status" value="1"/>
</dbReference>
<dbReference type="SUPFAM" id="SSF55785">
    <property type="entry name" value="PYP-like sensor domain (PAS domain)"/>
    <property type="match status" value="1"/>
</dbReference>